<dbReference type="Proteomes" id="UP000000268">
    <property type="component" value="Chromosome"/>
</dbReference>
<protein>
    <submittedName>
        <fullName evidence="1">Uncharacterized protein</fullName>
    </submittedName>
</protein>
<proteinExistence type="predicted"/>
<sequence length="73" mass="8508">MRRVGNLWPQIIAFQNLIQAARQAQKGKRYRANVLQFNHHLETELFTIQSELATQTYTPGPYRTFEIFEGVVA</sequence>
<reference evidence="1 2" key="1">
    <citation type="journal article" date="2008" name="Proc. Natl. Acad. Sci. U.S.A.">
        <title>Niche adaptation and genome expansion in the chlorophyll d-producing cyanobacterium Acaryochloris marina.</title>
        <authorList>
            <person name="Swingley W.D."/>
            <person name="Chen M."/>
            <person name="Cheung P.C."/>
            <person name="Conrad A.L."/>
            <person name="Dejesa L.C."/>
            <person name="Hao J."/>
            <person name="Honchak B.M."/>
            <person name="Karbach L.E."/>
            <person name="Kurdoglu A."/>
            <person name="Lahiri S."/>
            <person name="Mastrian S.D."/>
            <person name="Miyashita H."/>
            <person name="Page L."/>
            <person name="Ramakrishna P."/>
            <person name="Satoh S."/>
            <person name="Sattley W.M."/>
            <person name="Shimada Y."/>
            <person name="Taylor H.L."/>
            <person name="Tomo T."/>
            <person name="Tsuchiya T."/>
            <person name="Wang Z.T."/>
            <person name="Raymond J."/>
            <person name="Mimuro M."/>
            <person name="Blankenship R.E."/>
            <person name="Touchman J.W."/>
        </authorList>
    </citation>
    <scope>NUCLEOTIDE SEQUENCE [LARGE SCALE GENOMIC DNA]</scope>
    <source>
        <strain evidence="2">MBIC 11017</strain>
    </source>
</reference>
<dbReference type="EMBL" id="CP000828">
    <property type="protein sequence ID" value="ABW25402.1"/>
    <property type="molecule type" value="Genomic_DNA"/>
</dbReference>
<gene>
    <name evidence="1" type="ordered locus">AM1_0343</name>
</gene>
<keyword evidence="2" id="KW-1185">Reference proteome</keyword>
<dbReference type="HOGENOM" id="CLU_2695983_0_0_3"/>
<name>B0C9W2_ACAM1</name>
<organism evidence="1 2">
    <name type="scientific">Acaryochloris marina (strain MBIC 11017)</name>
    <dbReference type="NCBI Taxonomy" id="329726"/>
    <lineage>
        <taxon>Bacteria</taxon>
        <taxon>Bacillati</taxon>
        <taxon>Cyanobacteriota</taxon>
        <taxon>Cyanophyceae</taxon>
        <taxon>Acaryochloridales</taxon>
        <taxon>Acaryochloridaceae</taxon>
        <taxon>Acaryochloris</taxon>
    </lineage>
</organism>
<evidence type="ECO:0000313" key="2">
    <source>
        <dbReference type="Proteomes" id="UP000000268"/>
    </source>
</evidence>
<dbReference type="AlphaFoldDB" id="B0C9W2"/>
<accession>B0C9W2</accession>
<dbReference type="KEGG" id="amr:AM1_0343"/>
<evidence type="ECO:0000313" key="1">
    <source>
        <dbReference type="EMBL" id="ABW25402.1"/>
    </source>
</evidence>
<dbReference type="STRING" id="329726.AM1_0343"/>
<dbReference type="RefSeq" id="WP_012161012.1">
    <property type="nucleotide sequence ID" value="NC_009925.1"/>
</dbReference>
<dbReference type="eggNOG" id="COG3344">
    <property type="taxonomic scope" value="Bacteria"/>
</dbReference>